<feature type="transmembrane region" description="Helical" evidence="7">
    <location>
        <begin position="299"/>
        <end position="322"/>
    </location>
</feature>
<evidence type="ECO:0000256" key="3">
    <source>
        <dbReference type="ARBA" id="ARBA00022692"/>
    </source>
</evidence>
<evidence type="ECO:0000313" key="9">
    <source>
        <dbReference type="Proteomes" id="UP000679307"/>
    </source>
</evidence>
<keyword evidence="2" id="KW-1003">Cell membrane</keyword>
<dbReference type="InterPro" id="IPR011701">
    <property type="entry name" value="MFS"/>
</dbReference>
<keyword evidence="3 7" id="KW-0812">Transmembrane</keyword>
<evidence type="ECO:0000313" key="8">
    <source>
        <dbReference type="EMBL" id="QVT80404.1"/>
    </source>
</evidence>
<dbReference type="SUPFAM" id="SSF103473">
    <property type="entry name" value="MFS general substrate transporter"/>
    <property type="match status" value="1"/>
</dbReference>
<evidence type="ECO:0008006" key="10">
    <source>
        <dbReference type="Google" id="ProtNLM"/>
    </source>
</evidence>
<feature type="region of interest" description="Disordered" evidence="6">
    <location>
        <begin position="379"/>
        <end position="403"/>
    </location>
</feature>
<evidence type="ECO:0000256" key="2">
    <source>
        <dbReference type="ARBA" id="ARBA00022475"/>
    </source>
</evidence>
<feature type="transmembrane region" description="Helical" evidence="7">
    <location>
        <begin position="100"/>
        <end position="125"/>
    </location>
</feature>
<feature type="transmembrane region" description="Helical" evidence="7">
    <location>
        <begin position="162"/>
        <end position="179"/>
    </location>
</feature>
<feature type="transmembrane region" description="Helical" evidence="7">
    <location>
        <begin position="209"/>
        <end position="232"/>
    </location>
</feature>
<evidence type="ECO:0000256" key="5">
    <source>
        <dbReference type="ARBA" id="ARBA00023136"/>
    </source>
</evidence>
<dbReference type="RefSeq" id="WP_214055955.1">
    <property type="nucleotide sequence ID" value="NZ_BAAAHS010000074.1"/>
</dbReference>
<dbReference type="InterPro" id="IPR050189">
    <property type="entry name" value="MFS_Efflux_Transporters"/>
</dbReference>
<keyword evidence="4 7" id="KW-1133">Transmembrane helix</keyword>
<dbReference type="PANTHER" id="PTHR43124">
    <property type="entry name" value="PURINE EFFLUX PUMP PBUE"/>
    <property type="match status" value="1"/>
</dbReference>
<protein>
    <recommendedName>
        <fullName evidence="10">MFS transporter</fullName>
    </recommendedName>
</protein>
<comment type="subcellular location">
    <subcellularLocation>
        <location evidence="1">Cell membrane</location>
        <topology evidence="1">Multi-pass membrane protein</topology>
    </subcellularLocation>
</comment>
<evidence type="ECO:0000256" key="4">
    <source>
        <dbReference type="ARBA" id="ARBA00022989"/>
    </source>
</evidence>
<dbReference type="InterPro" id="IPR036259">
    <property type="entry name" value="MFS_trans_sf"/>
</dbReference>
<gene>
    <name evidence="8" type="ORF">ENKNEFLB_02799</name>
</gene>
<accession>A0ABX8EJF9</accession>
<feature type="transmembrane region" description="Helical" evidence="7">
    <location>
        <begin position="247"/>
        <end position="268"/>
    </location>
</feature>
<feature type="transmembrane region" description="Helical" evidence="7">
    <location>
        <begin position="334"/>
        <end position="353"/>
    </location>
</feature>
<evidence type="ECO:0000256" key="1">
    <source>
        <dbReference type="ARBA" id="ARBA00004651"/>
    </source>
</evidence>
<dbReference type="Gene3D" id="1.20.1250.20">
    <property type="entry name" value="MFS general substrate transporter like domains"/>
    <property type="match status" value="2"/>
</dbReference>
<organism evidence="8 9">
    <name type="scientific">Nocardioides aquaticus</name>
    <dbReference type="NCBI Taxonomy" id="160826"/>
    <lineage>
        <taxon>Bacteria</taxon>
        <taxon>Bacillati</taxon>
        <taxon>Actinomycetota</taxon>
        <taxon>Actinomycetes</taxon>
        <taxon>Propionibacteriales</taxon>
        <taxon>Nocardioidaceae</taxon>
        <taxon>Nocardioides</taxon>
    </lineage>
</organism>
<reference evidence="8 9" key="1">
    <citation type="submission" date="2021-05" db="EMBL/GenBank/DDBJ databases">
        <title>Complete genome of Nocardioides aquaticus KCTC 9944T isolated from meromictic and hypersaline Ekho Lake, Antarctica.</title>
        <authorList>
            <person name="Hwang K."/>
            <person name="Kim K.M."/>
            <person name="Choe H."/>
        </authorList>
    </citation>
    <scope>NUCLEOTIDE SEQUENCE [LARGE SCALE GENOMIC DNA]</scope>
    <source>
        <strain evidence="8 9">KCTC 9944</strain>
    </source>
</reference>
<evidence type="ECO:0000256" key="6">
    <source>
        <dbReference type="SAM" id="MobiDB-lite"/>
    </source>
</evidence>
<evidence type="ECO:0000256" key="7">
    <source>
        <dbReference type="SAM" id="Phobius"/>
    </source>
</evidence>
<keyword evidence="9" id="KW-1185">Reference proteome</keyword>
<dbReference type="CDD" id="cd06174">
    <property type="entry name" value="MFS"/>
    <property type="match status" value="1"/>
</dbReference>
<keyword evidence="5 7" id="KW-0472">Membrane</keyword>
<dbReference type="Proteomes" id="UP000679307">
    <property type="component" value="Chromosome"/>
</dbReference>
<proteinExistence type="predicted"/>
<feature type="compositionally biased region" description="Basic and acidic residues" evidence="6">
    <location>
        <begin position="379"/>
        <end position="392"/>
    </location>
</feature>
<sequence>MKRPFHSLSLVLAGTALVAATYGLVRGAYGLVLPAVQQDLGLTSVDAGVVSGLTSLAYCVAASLSLLTCQRHPRAVVLTAGVAGTIGAAGVAAAPTVGWFAAAVVLGSGGAGAVSPALVVLVARAVRGPRSAGAQSLVNAGPGPGLVVAGLLALAVGQQWRTAWVVAAVVTALATAWTLHASRRLPAPDPDGDDHDHDHEHGEAVDLSAAWVAPALGAFAFGVGSAAVWTYGRTVLQDAGVAPTDAILAWVALGVGAALSAPVAPWLLRRGPHRGWVACLAITAAATTLLAVADDRWTGWAATLLFGLGFNAGTTVLIAYAVQVSRTPGPAASAFFVAALLGQAAGAPLVGRLLETGPLLAFGAAATATLLGTLSAVTRPRDRPRAQEEEPSARVGEPAAQVG</sequence>
<feature type="transmembrane region" description="Helical" evidence="7">
    <location>
        <begin position="75"/>
        <end position="94"/>
    </location>
</feature>
<feature type="transmembrane region" description="Helical" evidence="7">
    <location>
        <begin position="47"/>
        <end position="68"/>
    </location>
</feature>
<dbReference type="EMBL" id="CP075371">
    <property type="protein sequence ID" value="QVT80404.1"/>
    <property type="molecule type" value="Genomic_DNA"/>
</dbReference>
<feature type="transmembrane region" description="Helical" evidence="7">
    <location>
        <begin position="359"/>
        <end position="377"/>
    </location>
</feature>
<name>A0ABX8EJF9_9ACTN</name>
<dbReference type="PANTHER" id="PTHR43124:SF3">
    <property type="entry name" value="CHLORAMPHENICOL EFFLUX PUMP RV0191"/>
    <property type="match status" value="1"/>
</dbReference>
<feature type="transmembrane region" description="Helical" evidence="7">
    <location>
        <begin position="137"/>
        <end position="156"/>
    </location>
</feature>
<feature type="transmembrane region" description="Helical" evidence="7">
    <location>
        <begin position="275"/>
        <end position="293"/>
    </location>
</feature>
<dbReference type="Pfam" id="PF07690">
    <property type="entry name" value="MFS_1"/>
    <property type="match status" value="1"/>
</dbReference>